<feature type="domain" description="Sushi" evidence="10">
    <location>
        <begin position="387"/>
        <end position="441"/>
    </location>
</feature>
<dbReference type="AlphaFoldDB" id="A0A8D2KYI7"/>
<keyword evidence="4" id="KW-0677">Repeat</keyword>
<dbReference type="PANTHER" id="PTHR19325:SF551">
    <property type="entry name" value="ZONA PELLUCIDA SPERM-BINDING PROTEIN 3 RECEPTOR"/>
    <property type="match status" value="1"/>
</dbReference>
<feature type="domain" description="Sushi" evidence="10">
    <location>
        <begin position="204"/>
        <end position="264"/>
    </location>
</feature>
<keyword evidence="12" id="KW-1185">Reference proteome</keyword>
<evidence type="ECO:0000256" key="8">
    <source>
        <dbReference type="ARBA" id="ARBA00023180"/>
    </source>
</evidence>
<feature type="disulfide bond" evidence="9">
    <location>
        <begin position="21"/>
        <end position="64"/>
    </location>
</feature>
<feature type="domain" description="Sushi" evidence="10">
    <location>
        <begin position="19"/>
        <end position="82"/>
    </location>
</feature>
<evidence type="ECO:0000256" key="6">
    <source>
        <dbReference type="ARBA" id="ARBA00022875"/>
    </source>
</evidence>
<name>A0A8D2KYI7_VARKO</name>
<dbReference type="GO" id="GO:0045087">
    <property type="term" value="P:innate immune response"/>
    <property type="evidence" value="ECO:0007669"/>
    <property type="project" value="UniProtKB-KW"/>
</dbReference>
<evidence type="ECO:0000256" key="5">
    <source>
        <dbReference type="ARBA" id="ARBA00022859"/>
    </source>
</evidence>
<reference evidence="11" key="1">
    <citation type="submission" date="2025-08" db="UniProtKB">
        <authorList>
            <consortium name="Ensembl"/>
        </authorList>
    </citation>
    <scope>IDENTIFICATION</scope>
</reference>
<feature type="domain" description="Sushi" evidence="10">
    <location>
        <begin position="265"/>
        <end position="325"/>
    </location>
</feature>
<dbReference type="PROSITE" id="PS50923">
    <property type="entry name" value="SUSHI"/>
    <property type="match status" value="10"/>
</dbReference>
<proteinExistence type="predicted"/>
<feature type="disulfide bond" evidence="9">
    <location>
        <begin position="174"/>
        <end position="201"/>
    </location>
</feature>
<keyword evidence="3" id="KW-0732">Signal</keyword>
<keyword evidence="1" id="KW-0399">Innate immunity</keyword>
<feature type="domain" description="Sushi" evidence="10">
    <location>
        <begin position="565"/>
        <end position="625"/>
    </location>
</feature>
<dbReference type="Proteomes" id="UP000694545">
    <property type="component" value="Unplaced"/>
</dbReference>
<dbReference type="Ensembl" id="ENSVKKT00000014476.1">
    <property type="protein sequence ID" value="ENSVKKP00000014132.1"/>
    <property type="gene ID" value="ENSVKKG00000009738.1"/>
</dbReference>
<dbReference type="InterPro" id="IPR000436">
    <property type="entry name" value="Sushi_SCR_CCP_dom"/>
</dbReference>
<feature type="disulfide bond" evidence="9">
    <location>
        <begin position="267"/>
        <end position="310"/>
    </location>
</feature>
<feature type="domain" description="Sushi" evidence="10">
    <location>
        <begin position="83"/>
        <end position="142"/>
    </location>
</feature>
<evidence type="ECO:0000313" key="11">
    <source>
        <dbReference type="Ensembl" id="ENSVKKP00000014132.1"/>
    </source>
</evidence>
<evidence type="ECO:0000256" key="7">
    <source>
        <dbReference type="ARBA" id="ARBA00023157"/>
    </source>
</evidence>
<feature type="domain" description="Sushi" evidence="10">
    <location>
        <begin position="443"/>
        <end position="503"/>
    </location>
</feature>
<evidence type="ECO:0000256" key="2">
    <source>
        <dbReference type="ARBA" id="ARBA00022659"/>
    </source>
</evidence>
<keyword evidence="5" id="KW-0391">Immunity</keyword>
<feature type="domain" description="Sushi" evidence="10">
    <location>
        <begin position="504"/>
        <end position="564"/>
    </location>
</feature>
<dbReference type="FunFam" id="2.10.70.10:FF:000070">
    <property type="entry name" value="Complement C3d receptor 2"/>
    <property type="match status" value="3"/>
</dbReference>
<dbReference type="SMART" id="SM00032">
    <property type="entry name" value="CCP"/>
    <property type="match status" value="10"/>
</dbReference>
<evidence type="ECO:0000256" key="3">
    <source>
        <dbReference type="ARBA" id="ARBA00022729"/>
    </source>
</evidence>
<feature type="domain" description="Sushi" evidence="10">
    <location>
        <begin position="326"/>
        <end position="386"/>
    </location>
</feature>
<dbReference type="FunFam" id="2.10.70.10:FF:000014">
    <property type="entry name" value="Membrane cofactor protein"/>
    <property type="match status" value="2"/>
</dbReference>
<dbReference type="CDD" id="cd00033">
    <property type="entry name" value="CCP"/>
    <property type="match status" value="10"/>
</dbReference>
<reference evidence="11" key="2">
    <citation type="submission" date="2025-09" db="UniProtKB">
        <authorList>
            <consortium name="Ensembl"/>
        </authorList>
    </citation>
    <scope>IDENTIFICATION</scope>
</reference>
<keyword evidence="8" id="KW-0325">Glycoprotein</keyword>
<dbReference type="InterPro" id="IPR035976">
    <property type="entry name" value="Sushi/SCR/CCP_sf"/>
</dbReference>
<organism evidence="11 12">
    <name type="scientific">Varanus komodoensis</name>
    <name type="common">Komodo dragon</name>
    <dbReference type="NCBI Taxonomy" id="61221"/>
    <lineage>
        <taxon>Eukaryota</taxon>
        <taxon>Metazoa</taxon>
        <taxon>Chordata</taxon>
        <taxon>Craniata</taxon>
        <taxon>Vertebrata</taxon>
        <taxon>Euteleostomi</taxon>
        <taxon>Lepidosauria</taxon>
        <taxon>Squamata</taxon>
        <taxon>Bifurcata</taxon>
        <taxon>Unidentata</taxon>
        <taxon>Episquamata</taxon>
        <taxon>Toxicofera</taxon>
        <taxon>Anguimorpha</taxon>
        <taxon>Paleoanguimorpha</taxon>
        <taxon>Varanoidea</taxon>
        <taxon>Varanidae</taxon>
        <taxon>Varanus</taxon>
    </lineage>
</organism>
<feature type="disulfide bond" evidence="9">
    <location>
        <begin position="113"/>
        <end position="140"/>
    </location>
</feature>
<keyword evidence="2 9" id="KW-0768">Sushi</keyword>
<evidence type="ECO:0000256" key="1">
    <source>
        <dbReference type="ARBA" id="ARBA00022588"/>
    </source>
</evidence>
<dbReference type="OMA" id="QQIFCPN"/>
<comment type="caution">
    <text evidence="9">Lacks conserved residue(s) required for the propagation of feature annotation.</text>
</comment>
<dbReference type="PANTHER" id="PTHR19325">
    <property type="entry name" value="COMPLEMENT COMPONENT-RELATED SUSHI DOMAIN-CONTAINING"/>
    <property type="match status" value="1"/>
</dbReference>
<evidence type="ECO:0000256" key="4">
    <source>
        <dbReference type="ARBA" id="ARBA00022737"/>
    </source>
</evidence>
<sequence>MRFGQGVAWIPALPVCQRISCNPPPEIPHGKHTGRNLNDFSYGTAVTYTCEAGYPLVGNASIYCTTNDGINGVWSSRAYCGVTHCPPPLVEKGRIVSSSSGMYTYKQRVTFECLAGHRLTGSRVSHCQVDGTWDPPPPLCETAYCSSPPRVDHGKYSALESAKYTNGASVKYSCESGYVLIGEATIYCTASGAWSIPVPHCKAMRCPFPPKILHGKYIERDFRYGQSIRYKCDTGYSLVGEELVTCILAGSNAVKWSETPKCKVVQCKLPPSIENGAHSNQGTAVFTRGMSVQYTCKPGYTLTGEANLYCSDSGTWSPLPPHCEAMHCPLPPVIDHGTYTGEDFRYGQHAVYICDAGYSLVGEPLATCILEGSNSVKWSEPPQCKVTGCVTPDVQNGKVTLSEEEGRITIRCNPGYFLKGNHTIQCTLDRMWDSPPPTCVRDVQCQPPPFIQNGGHSSQQAAVFTRGMVVTYTCDSGYNLTGEKTIYCTDLGTWSSPAPRCEVVQCQLPPPVQNGAHSNQGTAVFTRGTSVKYACEPGYTLTGEATIYCSDSGTWSPLPPRCEAMHCPLPPVIDHGTYTGEDFRYGQHAVYICDAGYSLVGEPLATCILEGSNSVKWSEPPQCKGSSFLFFQ</sequence>
<evidence type="ECO:0000313" key="12">
    <source>
        <dbReference type="Proteomes" id="UP000694545"/>
    </source>
</evidence>
<feature type="disulfide bond" evidence="9">
    <location>
        <begin position="474"/>
        <end position="501"/>
    </location>
</feature>
<dbReference type="Gene3D" id="2.10.70.10">
    <property type="entry name" value="Complement Module, domain 1"/>
    <property type="match status" value="10"/>
</dbReference>
<dbReference type="InterPro" id="IPR050350">
    <property type="entry name" value="Compl-Cell_Adhes-Reg"/>
</dbReference>
<feature type="disulfide bond" evidence="9">
    <location>
        <begin position="145"/>
        <end position="188"/>
    </location>
</feature>
<feature type="domain" description="Sushi" evidence="10">
    <location>
        <begin position="143"/>
        <end position="203"/>
    </location>
</feature>
<feature type="disulfide bond" evidence="9">
    <location>
        <begin position="412"/>
        <end position="439"/>
    </location>
</feature>
<feature type="disulfide bond" evidence="9">
    <location>
        <begin position="296"/>
        <end position="323"/>
    </location>
</feature>
<dbReference type="SUPFAM" id="SSF57535">
    <property type="entry name" value="Complement control module/SCR domain"/>
    <property type="match status" value="10"/>
</dbReference>
<protein>
    <recommendedName>
        <fullName evidence="10">Sushi domain-containing protein</fullName>
    </recommendedName>
</protein>
<dbReference type="Pfam" id="PF00084">
    <property type="entry name" value="Sushi"/>
    <property type="match status" value="10"/>
</dbReference>
<feature type="disulfide bond" evidence="9">
    <location>
        <begin position="535"/>
        <end position="562"/>
    </location>
</feature>
<dbReference type="GO" id="GO:0006958">
    <property type="term" value="P:complement activation, classical pathway"/>
    <property type="evidence" value="ECO:0007669"/>
    <property type="project" value="UniProtKB-KW"/>
</dbReference>
<evidence type="ECO:0000259" key="10">
    <source>
        <dbReference type="PROSITE" id="PS50923"/>
    </source>
</evidence>
<keyword evidence="6" id="KW-0180">Complement pathway</keyword>
<evidence type="ECO:0000256" key="9">
    <source>
        <dbReference type="PROSITE-ProRule" id="PRU00302"/>
    </source>
</evidence>
<feature type="disulfide bond" evidence="9">
    <location>
        <begin position="445"/>
        <end position="488"/>
    </location>
</feature>
<feature type="disulfide bond" evidence="9">
    <location>
        <begin position="506"/>
        <end position="549"/>
    </location>
</feature>
<keyword evidence="7 9" id="KW-1015">Disulfide bond</keyword>
<accession>A0A8D2KYI7</accession>